<keyword evidence="1" id="KW-0472">Membrane</keyword>
<keyword evidence="1" id="KW-1133">Transmembrane helix</keyword>
<evidence type="ECO:0000256" key="1">
    <source>
        <dbReference type="SAM" id="Phobius"/>
    </source>
</evidence>
<comment type="caution">
    <text evidence="2">The sequence shown here is derived from an EMBL/GenBank/DDBJ whole genome shotgun (WGS) entry which is preliminary data.</text>
</comment>
<dbReference type="Proteomes" id="UP000194225">
    <property type="component" value="Unassembled WGS sequence"/>
</dbReference>
<keyword evidence="3" id="KW-1185">Reference proteome</keyword>
<evidence type="ECO:0000313" key="3">
    <source>
        <dbReference type="Proteomes" id="UP000194225"/>
    </source>
</evidence>
<accession>A0ABX3Y5T5</accession>
<proteinExistence type="predicted"/>
<organism evidence="2 3">
    <name type="scientific">Streptomyces platensis</name>
    <dbReference type="NCBI Taxonomy" id="58346"/>
    <lineage>
        <taxon>Bacteria</taxon>
        <taxon>Bacillati</taxon>
        <taxon>Actinomycetota</taxon>
        <taxon>Actinomycetes</taxon>
        <taxon>Kitasatosporales</taxon>
        <taxon>Streptomycetaceae</taxon>
        <taxon>Streptomyces</taxon>
    </lineage>
</organism>
<dbReference type="EMBL" id="MIGA01000002">
    <property type="protein sequence ID" value="OSY48036.1"/>
    <property type="molecule type" value="Genomic_DNA"/>
</dbReference>
<gene>
    <name evidence="2" type="ORF">BG653_00670</name>
</gene>
<feature type="transmembrane region" description="Helical" evidence="1">
    <location>
        <begin position="23"/>
        <end position="44"/>
    </location>
</feature>
<evidence type="ECO:0000313" key="2">
    <source>
        <dbReference type="EMBL" id="OSY48036.1"/>
    </source>
</evidence>
<protein>
    <submittedName>
        <fullName evidence="2">Uncharacterized protein</fullName>
    </submittedName>
</protein>
<keyword evidence="1" id="KW-0812">Transmembrane</keyword>
<name>A0ABX3Y5T5_STRPT</name>
<sequence length="47" mass="5164">MGDPQTPIIKIHTKSVRLSVYRIPPWLLVSFATIVGSGSVGWAITNR</sequence>
<reference evidence="2 3" key="1">
    <citation type="submission" date="2016-09" db="EMBL/GenBank/DDBJ databases">
        <title>Streptomyces platensis DSM40041, a candidate organism with high potential of specific P450 cytochromes.</title>
        <authorList>
            <person name="Grumaz C."/>
            <person name="Vainshtein Y."/>
            <person name="Kirstahler P."/>
            <person name="Sohn K."/>
        </authorList>
    </citation>
    <scope>NUCLEOTIDE SEQUENCE [LARGE SCALE GENOMIC DNA]</scope>
    <source>
        <strain evidence="2 3">DSM 40041</strain>
    </source>
</reference>